<protein>
    <submittedName>
        <fullName evidence="1">Uncharacterized protein</fullName>
    </submittedName>
</protein>
<accession>A0A0A8YL10</accession>
<dbReference type="AlphaFoldDB" id="A0A0A8YL10"/>
<reference evidence="1" key="1">
    <citation type="submission" date="2014-09" db="EMBL/GenBank/DDBJ databases">
        <authorList>
            <person name="Magalhaes I.L.F."/>
            <person name="Oliveira U."/>
            <person name="Santos F.R."/>
            <person name="Vidigal T.H.D.A."/>
            <person name="Brescovit A.D."/>
            <person name="Santos A.J."/>
        </authorList>
    </citation>
    <scope>NUCLEOTIDE SEQUENCE</scope>
    <source>
        <tissue evidence="1">Shoot tissue taken approximately 20 cm above the soil surface</tissue>
    </source>
</reference>
<name>A0A0A8YL10_ARUDO</name>
<sequence length="25" mass="3149">MRYFLLKFSFNKETITKIGVWNLIW</sequence>
<dbReference type="EMBL" id="GBRH01271737">
    <property type="protein sequence ID" value="JAD26158.1"/>
    <property type="molecule type" value="Transcribed_RNA"/>
</dbReference>
<evidence type="ECO:0000313" key="1">
    <source>
        <dbReference type="EMBL" id="JAD26158.1"/>
    </source>
</evidence>
<proteinExistence type="predicted"/>
<organism evidence="1">
    <name type="scientific">Arundo donax</name>
    <name type="common">Giant reed</name>
    <name type="synonym">Donax arundinaceus</name>
    <dbReference type="NCBI Taxonomy" id="35708"/>
    <lineage>
        <taxon>Eukaryota</taxon>
        <taxon>Viridiplantae</taxon>
        <taxon>Streptophyta</taxon>
        <taxon>Embryophyta</taxon>
        <taxon>Tracheophyta</taxon>
        <taxon>Spermatophyta</taxon>
        <taxon>Magnoliopsida</taxon>
        <taxon>Liliopsida</taxon>
        <taxon>Poales</taxon>
        <taxon>Poaceae</taxon>
        <taxon>PACMAD clade</taxon>
        <taxon>Arundinoideae</taxon>
        <taxon>Arundineae</taxon>
        <taxon>Arundo</taxon>
    </lineage>
</organism>
<reference evidence="1" key="2">
    <citation type="journal article" date="2015" name="Data Brief">
        <title>Shoot transcriptome of the giant reed, Arundo donax.</title>
        <authorList>
            <person name="Barrero R.A."/>
            <person name="Guerrero F.D."/>
            <person name="Moolhuijzen P."/>
            <person name="Goolsby J.A."/>
            <person name="Tidwell J."/>
            <person name="Bellgard S.E."/>
            <person name="Bellgard M.I."/>
        </authorList>
    </citation>
    <scope>NUCLEOTIDE SEQUENCE</scope>
    <source>
        <tissue evidence="1">Shoot tissue taken approximately 20 cm above the soil surface</tissue>
    </source>
</reference>